<keyword evidence="1" id="KW-0472">Membrane</keyword>
<feature type="transmembrane region" description="Helical" evidence="1">
    <location>
        <begin position="212"/>
        <end position="235"/>
    </location>
</feature>
<name>A0A7J5PWI9_9BACE</name>
<feature type="transmembrane region" description="Helical" evidence="1">
    <location>
        <begin position="180"/>
        <end position="200"/>
    </location>
</feature>
<dbReference type="EMBL" id="WDED01000016">
    <property type="protein sequence ID" value="KAB6147384.1"/>
    <property type="molecule type" value="Genomic_DNA"/>
</dbReference>
<accession>A0A7J5PWI9</accession>
<dbReference type="Proteomes" id="UP000434604">
    <property type="component" value="Unassembled WGS sequence"/>
</dbReference>
<feature type="transmembrane region" description="Helical" evidence="1">
    <location>
        <begin position="118"/>
        <end position="140"/>
    </location>
</feature>
<organism evidence="2 3">
    <name type="scientific">Bacteroides xylanisolvens</name>
    <dbReference type="NCBI Taxonomy" id="371601"/>
    <lineage>
        <taxon>Bacteria</taxon>
        <taxon>Pseudomonadati</taxon>
        <taxon>Bacteroidota</taxon>
        <taxon>Bacteroidia</taxon>
        <taxon>Bacteroidales</taxon>
        <taxon>Bacteroidaceae</taxon>
        <taxon>Bacteroides</taxon>
    </lineage>
</organism>
<feature type="transmembrane region" description="Helical" evidence="1">
    <location>
        <begin position="255"/>
        <end position="278"/>
    </location>
</feature>
<comment type="caution">
    <text evidence="2">The sequence shown here is derived from an EMBL/GenBank/DDBJ whole genome shotgun (WGS) entry which is preliminary data.</text>
</comment>
<dbReference type="AlphaFoldDB" id="A0A7J5PWI9"/>
<keyword evidence="1" id="KW-0812">Transmembrane</keyword>
<feature type="transmembrane region" description="Helical" evidence="1">
    <location>
        <begin position="70"/>
        <end position="94"/>
    </location>
</feature>
<keyword evidence="1" id="KW-1133">Transmembrane helix</keyword>
<protein>
    <submittedName>
        <fullName evidence="2">Uncharacterized protein</fullName>
    </submittedName>
</protein>
<sequence length="287" mass="33616">MMKDTFFSLPRFMNLCRKEMVENWRSNVLRMVLMYGVMAVVLVWNGYFQYRYHDSAYFIRHTNANANADPAWGFILMAFLWFLFVFGCLSASLVMEKMKNKTSRLSTLMTPSTPFEKFFSRWLVSTIVFLVVFLIAFKLADYTRVMVYSLIYPEVKEVILPVNLGDLVGSGKRWFLFNETYQLILVLSIYCFVQSLFVLGSSVWPKNSFLKTFVSVTIIVLIYVLMGMLTGNMLFHGNNNKDYGYIFSSFTEQQVFTLGTIAFMFFALVNWVLAFFRFKESEIIQRM</sequence>
<evidence type="ECO:0000256" key="1">
    <source>
        <dbReference type="SAM" id="Phobius"/>
    </source>
</evidence>
<feature type="transmembrane region" description="Helical" evidence="1">
    <location>
        <begin position="28"/>
        <end position="50"/>
    </location>
</feature>
<dbReference type="RefSeq" id="WP_074911529.1">
    <property type="nucleotide sequence ID" value="NZ_FOUM01000080.1"/>
</dbReference>
<gene>
    <name evidence="2" type="ORF">GA398_12275</name>
</gene>
<evidence type="ECO:0000313" key="3">
    <source>
        <dbReference type="Proteomes" id="UP000434604"/>
    </source>
</evidence>
<proteinExistence type="predicted"/>
<reference evidence="2 3" key="1">
    <citation type="journal article" date="2019" name="Nat. Med.">
        <title>A library of human gut bacterial isolates paired with longitudinal multiomics data enables mechanistic microbiome research.</title>
        <authorList>
            <person name="Poyet M."/>
            <person name="Groussin M."/>
            <person name="Gibbons S.M."/>
            <person name="Avila-Pacheco J."/>
            <person name="Jiang X."/>
            <person name="Kearney S.M."/>
            <person name="Perrotta A.R."/>
            <person name="Berdy B."/>
            <person name="Zhao S."/>
            <person name="Lieberman T.D."/>
            <person name="Swanson P.K."/>
            <person name="Smith M."/>
            <person name="Roesemann S."/>
            <person name="Alexander J.E."/>
            <person name="Rich S.A."/>
            <person name="Livny J."/>
            <person name="Vlamakis H."/>
            <person name="Clish C."/>
            <person name="Bullock K."/>
            <person name="Deik A."/>
            <person name="Scott J."/>
            <person name="Pierce K.A."/>
            <person name="Xavier R.J."/>
            <person name="Alm E.J."/>
        </authorList>
    </citation>
    <scope>NUCLEOTIDE SEQUENCE [LARGE SCALE GENOMIC DNA]</scope>
    <source>
        <strain evidence="2 3">BIOML-A58</strain>
    </source>
</reference>
<evidence type="ECO:0000313" key="2">
    <source>
        <dbReference type="EMBL" id="KAB6147384.1"/>
    </source>
</evidence>